<protein>
    <recommendedName>
        <fullName evidence="7">Polycomb protein VEFS-Box domain-containing protein</fullName>
    </recommendedName>
</protein>
<dbReference type="Pfam" id="PF09733">
    <property type="entry name" value="VEFS-Box"/>
    <property type="match status" value="1"/>
</dbReference>
<comment type="similarity">
    <text evidence="1">Belongs to the VEFS (VRN2-EMF2-FIS2-SU(Z)12) family.</text>
</comment>
<sequence length="117" mass="14123">MDLEEMVKDEDSEDEINEGARVIEDRRRLELLGLSEDEKQFVTMWNSFVKKHRVLVDGHMNWAYEAFTKYHCAEFVHSTLLNWSWRVFMIKLYDYGLLKPTTIVTCYAILKQYREHK</sequence>
<evidence type="ECO:0000256" key="3">
    <source>
        <dbReference type="ARBA" id="ARBA00022771"/>
    </source>
</evidence>
<keyword evidence="4" id="KW-0862">Zinc</keyword>
<dbReference type="PANTHER" id="PTHR22597:SF22">
    <property type="entry name" value="POLYCOMB GROUP PROTEIN EMBRYONIC FLOWER 2-RELATED"/>
    <property type="match status" value="1"/>
</dbReference>
<evidence type="ECO:0000256" key="6">
    <source>
        <dbReference type="ARBA" id="ARBA00023163"/>
    </source>
</evidence>
<keyword evidence="5" id="KW-0805">Transcription regulation</keyword>
<dbReference type="PANTHER" id="PTHR22597">
    <property type="entry name" value="POLYCOMB GROUP PROTEIN"/>
    <property type="match status" value="1"/>
</dbReference>
<dbReference type="EMBL" id="CP144692">
    <property type="protein sequence ID" value="WVY96396.1"/>
    <property type="molecule type" value="Genomic_DNA"/>
</dbReference>
<proteinExistence type="inferred from homology"/>
<evidence type="ECO:0000256" key="4">
    <source>
        <dbReference type="ARBA" id="ARBA00022833"/>
    </source>
</evidence>
<dbReference type="GO" id="GO:0031490">
    <property type="term" value="F:chromatin DNA binding"/>
    <property type="evidence" value="ECO:0007669"/>
    <property type="project" value="TreeGrafter"/>
</dbReference>
<dbReference type="GO" id="GO:0008270">
    <property type="term" value="F:zinc ion binding"/>
    <property type="evidence" value="ECO:0007669"/>
    <property type="project" value="UniProtKB-KW"/>
</dbReference>
<dbReference type="CDD" id="cd21553">
    <property type="entry name" value="VEFS-box_EMF2-like"/>
    <property type="match status" value="1"/>
</dbReference>
<keyword evidence="9" id="KW-1185">Reference proteome</keyword>
<keyword evidence="2" id="KW-0479">Metal-binding</keyword>
<evidence type="ECO:0000313" key="9">
    <source>
        <dbReference type="Proteomes" id="UP001374535"/>
    </source>
</evidence>
<reference evidence="8 9" key="1">
    <citation type="journal article" date="2023" name="Life. Sci Alliance">
        <title>Evolutionary insights into 3D genome organization and epigenetic landscape of Vigna mungo.</title>
        <authorList>
            <person name="Junaid A."/>
            <person name="Singh B."/>
            <person name="Bhatia S."/>
        </authorList>
    </citation>
    <scope>NUCLEOTIDE SEQUENCE [LARGE SCALE GENOMIC DNA]</scope>
    <source>
        <strain evidence="8">Urdbean</strain>
    </source>
</reference>
<gene>
    <name evidence="8" type="ORF">V8G54_028547</name>
</gene>
<evidence type="ECO:0000256" key="1">
    <source>
        <dbReference type="ARBA" id="ARBA00007416"/>
    </source>
</evidence>
<evidence type="ECO:0000259" key="7">
    <source>
        <dbReference type="Pfam" id="PF09733"/>
    </source>
</evidence>
<dbReference type="AlphaFoldDB" id="A0AAQ3MSS5"/>
<name>A0AAQ3MSS5_VIGMU</name>
<keyword evidence="3" id="KW-0863">Zinc-finger</keyword>
<evidence type="ECO:0000313" key="8">
    <source>
        <dbReference type="EMBL" id="WVY96396.1"/>
    </source>
</evidence>
<dbReference type="InterPro" id="IPR019135">
    <property type="entry name" value="Polycomb_protein_VEFS-Box"/>
</dbReference>
<keyword evidence="6" id="KW-0804">Transcription</keyword>
<accession>A0AAQ3MSS5</accession>
<evidence type="ECO:0000256" key="5">
    <source>
        <dbReference type="ARBA" id="ARBA00023015"/>
    </source>
</evidence>
<feature type="domain" description="Polycomb protein VEFS-Box" evidence="7">
    <location>
        <begin position="1"/>
        <end position="103"/>
    </location>
</feature>
<evidence type="ECO:0000256" key="2">
    <source>
        <dbReference type="ARBA" id="ARBA00022723"/>
    </source>
</evidence>
<dbReference type="GO" id="GO:0005634">
    <property type="term" value="C:nucleus"/>
    <property type="evidence" value="ECO:0007669"/>
    <property type="project" value="UniProtKB-ARBA"/>
</dbReference>
<organism evidence="8 9">
    <name type="scientific">Vigna mungo</name>
    <name type="common">Black gram</name>
    <name type="synonym">Phaseolus mungo</name>
    <dbReference type="NCBI Taxonomy" id="3915"/>
    <lineage>
        <taxon>Eukaryota</taxon>
        <taxon>Viridiplantae</taxon>
        <taxon>Streptophyta</taxon>
        <taxon>Embryophyta</taxon>
        <taxon>Tracheophyta</taxon>
        <taxon>Spermatophyta</taxon>
        <taxon>Magnoliopsida</taxon>
        <taxon>eudicotyledons</taxon>
        <taxon>Gunneridae</taxon>
        <taxon>Pentapetalae</taxon>
        <taxon>rosids</taxon>
        <taxon>fabids</taxon>
        <taxon>Fabales</taxon>
        <taxon>Fabaceae</taxon>
        <taxon>Papilionoideae</taxon>
        <taxon>50 kb inversion clade</taxon>
        <taxon>NPAAA clade</taxon>
        <taxon>indigoferoid/millettioid clade</taxon>
        <taxon>Phaseoleae</taxon>
        <taxon>Vigna</taxon>
    </lineage>
</organism>
<dbReference type="Proteomes" id="UP001374535">
    <property type="component" value="Chromosome 9"/>
</dbReference>